<proteinExistence type="predicted"/>
<dbReference type="RefSeq" id="WP_017616827.1">
    <property type="nucleotide sequence ID" value="NZ_ANBG01000025.1"/>
</dbReference>
<gene>
    <name evidence="1" type="ORF">CDO52_12900</name>
</gene>
<evidence type="ECO:0000313" key="2">
    <source>
        <dbReference type="Proteomes" id="UP000215005"/>
    </source>
</evidence>
<sequence>MLNRTAVRPEQLATYRQLVATIHYANQRTPEQIADRIRAAGIVGERGSVDASPVGLWLVDELHTAGIPAETYSWVGDDFTVYDREGRVLARIRIPSGPTAGTLHELECLVNDLDHDFADLVEGEPLGEADRAELAAIEPLE</sequence>
<protein>
    <submittedName>
        <fullName evidence="1">Uncharacterized protein</fullName>
    </submittedName>
</protein>
<organism evidence="1 2">
    <name type="scientific">Nocardiopsis gilva YIM 90087</name>
    <dbReference type="NCBI Taxonomy" id="1235441"/>
    <lineage>
        <taxon>Bacteria</taxon>
        <taxon>Bacillati</taxon>
        <taxon>Actinomycetota</taxon>
        <taxon>Actinomycetes</taxon>
        <taxon>Streptosporangiales</taxon>
        <taxon>Nocardiopsidaceae</taxon>
        <taxon>Nocardiopsis</taxon>
    </lineage>
</organism>
<accession>A0A223S5Z5</accession>
<keyword evidence="2" id="KW-1185">Reference proteome</keyword>
<dbReference type="Proteomes" id="UP000215005">
    <property type="component" value="Chromosome"/>
</dbReference>
<dbReference type="OrthoDB" id="9856828at2"/>
<name>A0A223S5Z5_9ACTN</name>
<dbReference type="AlphaFoldDB" id="A0A223S5Z5"/>
<evidence type="ECO:0000313" key="1">
    <source>
        <dbReference type="EMBL" id="ASU83567.1"/>
    </source>
</evidence>
<dbReference type="KEGG" id="ngv:CDO52_12900"/>
<reference evidence="1 2" key="1">
    <citation type="submission" date="2017-08" db="EMBL/GenBank/DDBJ databases">
        <title>The complete genome sequence of Nocardiopsis gilva YIM 90087.</title>
        <authorList>
            <person name="Yin M."/>
            <person name="Tang S."/>
        </authorList>
    </citation>
    <scope>NUCLEOTIDE SEQUENCE [LARGE SCALE GENOMIC DNA]</scope>
    <source>
        <strain evidence="1 2">YIM 90087</strain>
    </source>
</reference>
<dbReference type="EMBL" id="CP022753">
    <property type="protein sequence ID" value="ASU83567.1"/>
    <property type="molecule type" value="Genomic_DNA"/>
</dbReference>